<accession>A0A6C0JZ92</accession>
<proteinExistence type="predicted"/>
<dbReference type="AlphaFoldDB" id="A0A6C0JZ92"/>
<sequence>MTISGGTPFKSLLLLCFIAPRTFVVPTRTFGLGATAGIGTTGLAAGFTESALAE</sequence>
<organism evidence="1">
    <name type="scientific">viral metagenome</name>
    <dbReference type="NCBI Taxonomy" id="1070528"/>
    <lineage>
        <taxon>unclassified sequences</taxon>
        <taxon>metagenomes</taxon>
        <taxon>organismal metagenomes</taxon>
    </lineage>
</organism>
<reference evidence="1" key="1">
    <citation type="journal article" date="2020" name="Nature">
        <title>Giant virus diversity and host interactions through global metagenomics.</title>
        <authorList>
            <person name="Schulz F."/>
            <person name="Roux S."/>
            <person name="Paez-Espino D."/>
            <person name="Jungbluth S."/>
            <person name="Walsh D.A."/>
            <person name="Denef V.J."/>
            <person name="McMahon K.D."/>
            <person name="Konstantinidis K.T."/>
            <person name="Eloe-Fadrosh E.A."/>
            <person name="Kyrpides N.C."/>
            <person name="Woyke T."/>
        </authorList>
    </citation>
    <scope>NUCLEOTIDE SEQUENCE</scope>
    <source>
        <strain evidence="1">GVMAG-S-1101164-105</strain>
    </source>
</reference>
<evidence type="ECO:0000313" key="1">
    <source>
        <dbReference type="EMBL" id="QHU09727.1"/>
    </source>
</evidence>
<name>A0A6C0JZ92_9ZZZZ</name>
<dbReference type="EMBL" id="MN740744">
    <property type="protein sequence ID" value="QHU09727.1"/>
    <property type="molecule type" value="Genomic_DNA"/>
</dbReference>
<protein>
    <submittedName>
        <fullName evidence="1">Uncharacterized protein</fullName>
    </submittedName>
</protein>